<dbReference type="InterPro" id="IPR012106">
    <property type="entry name" value="Phage_Mu_Gp1"/>
</dbReference>
<keyword evidence="4 8" id="KW-0378">Hydrolase</keyword>
<dbReference type="SUPFAM" id="SSF52096">
    <property type="entry name" value="ClpP/crotonase"/>
    <property type="match status" value="1"/>
</dbReference>
<dbReference type="GO" id="GO:0006515">
    <property type="term" value="P:protein quality control for misfolded or incompletely synthesized proteins"/>
    <property type="evidence" value="ECO:0007669"/>
    <property type="project" value="TreeGrafter"/>
</dbReference>
<feature type="region of interest" description="Disordered" evidence="7">
    <location>
        <begin position="384"/>
        <end position="417"/>
    </location>
</feature>
<dbReference type="PANTHER" id="PTHR10381">
    <property type="entry name" value="ATP-DEPENDENT CLP PROTEASE PROTEOLYTIC SUBUNIT"/>
    <property type="match status" value="1"/>
</dbReference>
<evidence type="ECO:0000256" key="2">
    <source>
        <dbReference type="ARBA" id="ARBA00022490"/>
    </source>
</evidence>
<dbReference type="Pfam" id="PF10123">
    <property type="entry name" value="Mu-like_Pro"/>
    <property type="match status" value="1"/>
</dbReference>
<organism evidence="8 9">
    <name type="scientific">Mycobacteroides abscessus subsp. massiliense</name>
    <dbReference type="NCBI Taxonomy" id="1962118"/>
    <lineage>
        <taxon>Bacteria</taxon>
        <taxon>Bacillati</taxon>
        <taxon>Actinomycetota</taxon>
        <taxon>Actinomycetes</taxon>
        <taxon>Mycobacteriales</taxon>
        <taxon>Mycobacteriaceae</taxon>
        <taxon>Mycobacteroides</taxon>
        <taxon>Mycobacteroides abscessus</taxon>
    </lineage>
</organism>
<evidence type="ECO:0000256" key="3">
    <source>
        <dbReference type="ARBA" id="ARBA00022670"/>
    </source>
</evidence>
<reference evidence="8 9" key="1">
    <citation type="submission" date="2016-11" db="EMBL/GenBank/DDBJ databases">
        <authorList>
            <consortium name="Pathogen Informatics"/>
        </authorList>
    </citation>
    <scope>NUCLEOTIDE SEQUENCE [LARGE SCALE GENOMIC DNA]</scope>
    <source>
        <strain evidence="8 9">911</strain>
    </source>
</reference>
<evidence type="ECO:0000256" key="7">
    <source>
        <dbReference type="SAM" id="MobiDB-lite"/>
    </source>
</evidence>
<dbReference type="InterPro" id="IPR001907">
    <property type="entry name" value="ClpP"/>
</dbReference>
<evidence type="ECO:0000313" key="9">
    <source>
        <dbReference type="Proteomes" id="UP000190074"/>
    </source>
</evidence>
<dbReference type="Pfam" id="PF00574">
    <property type="entry name" value="CLP_protease"/>
    <property type="match status" value="1"/>
</dbReference>
<dbReference type="RefSeq" id="WP_062873670.1">
    <property type="nucleotide sequence ID" value="NZ_FVGW01000001.1"/>
</dbReference>
<dbReference type="GO" id="GO:0051117">
    <property type="term" value="F:ATPase binding"/>
    <property type="evidence" value="ECO:0007669"/>
    <property type="project" value="TreeGrafter"/>
</dbReference>
<dbReference type="GO" id="GO:0004252">
    <property type="term" value="F:serine-type endopeptidase activity"/>
    <property type="evidence" value="ECO:0007669"/>
    <property type="project" value="InterPro"/>
</dbReference>
<keyword evidence="5" id="KW-0720">Serine protease</keyword>
<dbReference type="CDD" id="cd07016">
    <property type="entry name" value="S14_ClpP_1"/>
    <property type="match status" value="1"/>
</dbReference>
<dbReference type="AlphaFoldDB" id="A0A1U0RTE6"/>
<dbReference type="GO" id="GO:0004176">
    <property type="term" value="F:ATP-dependent peptidase activity"/>
    <property type="evidence" value="ECO:0007669"/>
    <property type="project" value="InterPro"/>
</dbReference>
<dbReference type="GO" id="GO:0009368">
    <property type="term" value="C:endopeptidase Clp complex"/>
    <property type="evidence" value="ECO:0007669"/>
    <property type="project" value="TreeGrafter"/>
</dbReference>
<dbReference type="InterPro" id="IPR029045">
    <property type="entry name" value="ClpP/crotonase-like_dom_sf"/>
</dbReference>
<gene>
    <name evidence="8" type="primary">clpP2</name>
    <name evidence="8" type="ORF">SAMEA2259716_00883</name>
</gene>
<evidence type="ECO:0000256" key="5">
    <source>
        <dbReference type="ARBA" id="ARBA00022825"/>
    </source>
</evidence>
<evidence type="ECO:0000313" key="8">
    <source>
        <dbReference type="EMBL" id="SKL52113.1"/>
    </source>
</evidence>
<proteinExistence type="inferred from homology"/>
<evidence type="ECO:0000256" key="6">
    <source>
        <dbReference type="RuleBase" id="RU003567"/>
    </source>
</evidence>
<dbReference type="Gene3D" id="3.90.226.10">
    <property type="entry name" value="2-enoyl-CoA Hydratase, Chain A, domain 1"/>
    <property type="match status" value="1"/>
</dbReference>
<sequence length="417" mass="43966">MVTKNLTAGQRPPWYSIRNAAKTDDGPAELLIYDEIDSWYGISAEQFARDLAAIDNDAITVRINSPGGSVFDGIAILNALRDHPATVTVVVDSLAASIASVIAMAGDEIVMNRNSQMMVHNAWAVCVGDARAMEKSAARLAQHNSNIAQIYADRAGGTVEDWLDVMAEETWLLADEAVEAGLADRVVELPEPDSNSAAARASVFDLSAFRYAGRQSAPAPRIPLVHNKTPRPEKGEVNRGKEPIVATLNEGLAKLLGIDADADDETILSAAAEALEERADDGQESDETPPAAPTLEQATAALAKAGMTVVERAQYEATVAAAQAGAEARAQQLREGDERVVDQAIADGKVAPARREHHLQALAADREGHTAVLAALAPGVVPLAETGHSTQPADGPVPNDLSWFDSAPTAPSSEGKE</sequence>
<comment type="similarity">
    <text evidence="1 6">Belongs to the peptidase S14 family.</text>
</comment>
<dbReference type="InterPro" id="IPR023562">
    <property type="entry name" value="ClpP/TepA"/>
</dbReference>
<protein>
    <recommendedName>
        <fullName evidence="6">ATP-dependent Clp protease proteolytic subunit</fullName>
    </recommendedName>
</protein>
<name>A0A1U0RTE6_9MYCO</name>
<keyword evidence="3 8" id="KW-0645">Protease</keyword>
<dbReference type="NCBIfam" id="NF045542">
    <property type="entry name" value="Clp_rel_HeadMat"/>
    <property type="match status" value="1"/>
</dbReference>
<dbReference type="PRINTS" id="PR00127">
    <property type="entry name" value="CLPPROTEASEP"/>
</dbReference>
<accession>A0A1U0RTE6</accession>
<evidence type="ECO:0000256" key="1">
    <source>
        <dbReference type="ARBA" id="ARBA00007039"/>
    </source>
</evidence>
<dbReference type="Proteomes" id="UP000190074">
    <property type="component" value="Unassembled WGS sequence"/>
</dbReference>
<keyword evidence="2" id="KW-0963">Cytoplasm</keyword>
<dbReference type="EMBL" id="FVGW01000001">
    <property type="protein sequence ID" value="SKL52113.1"/>
    <property type="molecule type" value="Genomic_DNA"/>
</dbReference>
<evidence type="ECO:0000256" key="4">
    <source>
        <dbReference type="ARBA" id="ARBA00022801"/>
    </source>
</evidence>
<dbReference type="PANTHER" id="PTHR10381:SF70">
    <property type="entry name" value="ATP-DEPENDENT CLP PROTEASE PROTEOLYTIC SUBUNIT"/>
    <property type="match status" value="1"/>
</dbReference>